<dbReference type="SUPFAM" id="SSF53041">
    <property type="entry name" value="Resolvase-like"/>
    <property type="match status" value="1"/>
</dbReference>
<dbReference type="InterPro" id="IPR025827">
    <property type="entry name" value="Zn_ribbon_recom_dom"/>
</dbReference>
<dbReference type="Proteomes" id="UP001199319">
    <property type="component" value="Unassembled WGS sequence"/>
</dbReference>
<dbReference type="Pfam" id="PF13408">
    <property type="entry name" value="Zn_ribbon_recom"/>
    <property type="match status" value="1"/>
</dbReference>
<dbReference type="InterPro" id="IPR036162">
    <property type="entry name" value="Resolvase-like_N_sf"/>
</dbReference>
<dbReference type="CDD" id="cd00338">
    <property type="entry name" value="Ser_Recombinase"/>
    <property type="match status" value="1"/>
</dbReference>
<dbReference type="InterPro" id="IPR006119">
    <property type="entry name" value="Resolv_N"/>
</dbReference>
<dbReference type="InterPro" id="IPR011109">
    <property type="entry name" value="DNA_bind_recombinase_dom"/>
</dbReference>
<dbReference type="AlphaFoldDB" id="A0AAE3ACI1"/>
<dbReference type="InterPro" id="IPR050639">
    <property type="entry name" value="SSR_resolvase"/>
</dbReference>
<dbReference type="InterPro" id="IPR038109">
    <property type="entry name" value="DNA_bind_recomb_sf"/>
</dbReference>
<sequence>MTETNISIARVPQVTVIDPRIPEKAKLRVAAYARVSSDSEDQVNSYIAQVDFYTKHIAGKEDWEMVDIYADEGISGLEARNRDDFNRMMADCREGKIDRVLCKSISRFARNTQEYIQFVRELLRLGISIHFEKENIDTGKMTSEQVAQIYGAFAQMESTNHSSNMRFSVRMRMEKGLFVPSSVPYGYRLAGRDLEIIPEEAEVVRRIFSAYLSGQGKDDIARELNQLGVDRGRNREKWHPSTVAYILTNISYTGDMIWQKSCATDTIPFRQVRNLGQKPRYFVEHSHPAIVSCADFQRVQELMSSRKGQFHGTHRISKGSRYDKHIYCGGCGSLCRKKITGGKTYWVCRRHDGNKADCPTPQIPEPEIAAAVLRLYHKLKLGQETVLRPVLSQLQELRERELRSNRKISDIDNEIARISEQNLVLVRLKLKGYVDSALYLSQMDEIDRKLRELRKLRRRLLEAAGEDRQIHDTERMMEYLEDGPEWLDEVPAELFGELFGELIERIIIISPERLKFRLLNGMELAENIERTVR</sequence>
<evidence type="ECO:0000259" key="2">
    <source>
        <dbReference type="PROSITE" id="PS51736"/>
    </source>
</evidence>
<dbReference type="RefSeq" id="WP_302928013.1">
    <property type="nucleotide sequence ID" value="NZ_JAJEPW010000007.1"/>
</dbReference>
<dbReference type="Pfam" id="PF00239">
    <property type="entry name" value="Resolvase"/>
    <property type="match status" value="1"/>
</dbReference>
<dbReference type="GO" id="GO:0000150">
    <property type="term" value="F:DNA strand exchange activity"/>
    <property type="evidence" value="ECO:0007669"/>
    <property type="project" value="InterPro"/>
</dbReference>
<dbReference type="PANTHER" id="PTHR30461">
    <property type="entry name" value="DNA-INVERTASE FROM LAMBDOID PROPHAGE"/>
    <property type="match status" value="1"/>
</dbReference>
<dbReference type="PANTHER" id="PTHR30461:SF23">
    <property type="entry name" value="DNA RECOMBINASE-RELATED"/>
    <property type="match status" value="1"/>
</dbReference>
<evidence type="ECO:0000313" key="4">
    <source>
        <dbReference type="EMBL" id="MCC2128699.1"/>
    </source>
</evidence>
<keyword evidence="5" id="KW-1185">Reference proteome</keyword>
<protein>
    <submittedName>
        <fullName evidence="4">Recombinase family protein</fullName>
    </submittedName>
</protein>
<evidence type="ECO:0000256" key="1">
    <source>
        <dbReference type="SAM" id="Coils"/>
    </source>
</evidence>
<feature type="domain" description="Resolvase/invertase-type recombinase catalytic" evidence="2">
    <location>
        <begin position="28"/>
        <end position="176"/>
    </location>
</feature>
<feature type="coiled-coil region" evidence="1">
    <location>
        <begin position="439"/>
        <end position="466"/>
    </location>
</feature>
<dbReference type="SMART" id="SM00857">
    <property type="entry name" value="Resolvase"/>
    <property type="match status" value="1"/>
</dbReference>
<dbReference type="Gene3D" id="3.90.1750.20">
    <property type="entry name" value="Putative Large Serine Recombinase, Chain B, Domain 2"/>
    <property type="match status" value="1"/>
</dbReference>
<name>A0AAE3ACI1_9FIRM</name>
<gene>
    <name evidence="4" type="ORF">LKD37_04040</name>
</gene>
<organism evidence="4 5">
    <name type="scientific">Brotocaccenecus cirricatena</name>
    <dbReference type="NCBI Taxonomy" id="3064195"/>
    <lineage>
        <taxon>Bacteria</taxon>
        <taxon>Bacillati</taxon>
        <taxon>Bacillota</taxon>
        <taxon>Clostridia</taxon>
        <taxon>Eubacteriales</taxon>
        <taxon>Oscillospiraceae</taxon>
        <taxon>Brotocaccenecus</taxon>
    </lineage>
</organism>
<feature type="domain" description="Recombinase" evidence="3">
    <location>
        <begin position="184"/>
        <end position="309"/>
    </location>
</feature>
<evidence type="ECO:0000259" key="3">
    <source>
        <dbReference type="PROSITE" id="PS51737"/>
    </source>
</evidence>
<dbReference type="EMBL" id="JAJEPW010000007">
    <property type="protein sequence ID" value="MCC2128699.1"/>
    <property type="molecule type" value="Genomic_DNA"/>
</dbReference>
<dbReference type="GO" id="GO:0003677">
    <property type="term" value="F:DNA binding"/>
    <property type="evidence" value="ECO:0007669"/>
    <property type="project" value="InterPro"/>
</dbReference>
<dbReference type="PROSITE" id="PS51736">
    <property type="entry name" value="RECOMBINASES_3"/>
    <property type="match status" value="1"/>
</dbReference>
<keyword evidence="1" id="KW-0175">Coiled coil</keyword>
<proteinExistence type="predicted"/>
<accession>A0AAE3ACI1</accession>
<dbReference type="Pfam" id="PF07508">
    <property type="entry name" value="Recombinase"/>
    <property type="match status" value="1"/>
</dbReference>
<comment type="caution">
    <text evidence="4">The sequence shown here is derived from an EMBL/GenBank/DDBJ whole genome shotgun (WGS) entry which is preliminary data.</text>
</comment>
<evidence type="ECO:0000313" key="5">
    <source>
        <dbReference type="Proteomes" id="UP001199319"/>
    </source>
</evidence>
<dbReference type="PROSITE" id="PS51737">
    <property type="entry name" value="RECOMBINASE_DNA_BIND"/>
    <property type="match status" value="1"/>
</dbReference>
<reference evidence="4" key="1">
    <citation type="submission" date="2021-10" db="EMBL/GenBank/DDBJ databases">
        <title>Anaerobic single-cell dispensing facilitates the cultivation of human gut bacteria.</title>
        <authorList>
            <person name="Afrizal A."/>
        </authorList>
    </citation>
    <scope>NUCLEOTIDE SEQUENCE</scope>
    <source>
        <strain evidence="4">CLA-AA-H272</strain>
    </source>
</reference>
<dbReference type="Gene3D" id="3.40.50.1390">
    <property type="entry name" value="Resolvase, N-terminal catalytic domain"/>
    <property type="match status" value="1"/>
</dbReference>